<gene>
    <name evidence="1" type="ORF">GC106_6320</name>
</gene>
<organism evidence="1 2">
    <name type="scientific">Kibdelosporangium persicum</name>
    <dbReference type="NCBI Taxonomy" id="2698649"/>
    <lineage>
        <taxon>Bacteria</taxon>
        <taxon>Bacillati</taxon>
        <taxon>Actinomycetota</taxon>
        <taxon>Actinomycetes</taxon>
        <taxon>Pseudonocardiales</taxon>
        <taxon>Pseudonocardiaceae</taxon>
        <taxon>Kibdelosporangium</taxon>
    </lineage>
</organism>
<evidence type="ECO:0000313" key="2">
    <source>
        <dbReference type="Proteomes" id="UP000763557"/>
    </source>
</evidence>
<dbReference type="Proteomes" id="UP000763557">
    <property type="component" value="Unassembled WGS sequence"/>
</dbReference>
<dbReference type="NCBIfam" id="TIGR04267">
    <property type="entry name" value="mod_HExxH"/>
    <property type="match status" value="1"/>
</dbReference>
<keyword evidence="2" id="KW-1185">Reference proteome</keyword>
<protein>
    <submittedName>
        <fullName evidence="1">Transcriptional regulator</fullName>
    </submittedName>
</protein>
<dbReference type="RefSeq" id="WP_173124120.1">
    <property type="nucleotide sequence ID" value="NZ_CBCSGW010000008.1"/>
</dbReference>
<proteinExistence type="predicted"/>
<comment type="caution">
    <text evidence="1">The sequence shown here is derived from an EMBL/GenBank/DDBJ whole genome shotgun (WGS) entry which is preliminary data.</text>
</comment>
<evidence type="ECO:0000313" key="1">
    <source>
        <dbReference type="EMBL" id="NRN63431.1"/>
    </source>
</evidence>
<sequence length="579" mass="63865">MASLRDEVITHRLAPDFFAEFCSGAVSENSMRVLRTSVYSQRRAMLLAVMRLAASNPVASGFAQDLDQAYGILSDLEHSAPETLESVIMHPSTGVWLVRAVRLLLGVGQDSDAPELSYLQSLAAAAAVRAGYACTITVPVIHRTVVLPTVGHVRLPAQARDQAELRNSAELTVLHLGPDIDPISFGRSAPNSSFIPTRHHHANRRGVDLFVEIDDNTPYREFSTPEPPFPLTATESAEWAGLLERAWDELTHWHLGYAEELAVGLHTIAPAPRTRNYAGSSSNSAFGAVALSPKTSEFHLAEVLVHELQHSKLNAVLELVPLHHGGPEDWWYAPWRPDPRPLTGLLHGIYAFVSVVEFWHNQRGHITDTGLAREGDFTFAYRRAQVRRAVDSLSDAMELTEFGDHLVSAASDRLAVTEAEAVPAELADIVRLMAQDHWVTWRLQHMRPDDDYVTGLADAWRNRKPAPPHVPSRMVPFWQSTPSTTRMALLKAKAVDPERFVTLKSTARDADVAFVAGNVDAARSEYLAWIRRDPTALCAWVGLAVSSADLVTAPEVLLSLYNRLHGRPDPLDLATWLGA</sequence>
<reference evidence="1 2" key="1">
    <citation type="submission" date="2020-01" db="EMBL/GenBank/DDBJ databases">
        <title>Kibdelosporangium persica a novel Actinomycetes from a hot desert in Iran.</title>
        <authorList>
            <person name="Safaei N."/>
            <person name="Zaburannyi N."/>
            <person name="Mueller R."/>
            <person name="Wink J."/>
        </authorList>
    </citation>
    <scope>NUCLEOTIDE SEQUENCE [LARGE SCALE GENOMIC DNA]</scope>
    <source>
        <strain evidence="1 2">4NS15</strain>
    </source>
</reference>
<accession>A0ABX2EWK5</accession>
<name>A0ABX2EWK5_9PSEU</name>
<dbReference type="EMBL" id="JAAATY010000001">
    <property type="protein sequence ID" value="NRN63431.1"/>
    <property type="molecule type" value="Genomic_DNA"/>
</dbReference>
<dbReference type="InterPro" id="IPR026337">
    <property type="entry name" value="AKG_HExxH"/>
</dbReference>